<feature type="transmembrane region" description="Helical" evidence="1">
    <location>
        <begin position="12"/>
        <end position="30"/>
    </location>
</feature>
<sequence>MQLRYHGMIKLVPVCAWVTLAAILFAAVLAPPDNFTSWFIFSLLVMVLATLVAWLSLEVFRTRIGINASHLVVRKSFHRVQRIDWQQVERIDYNNLWASFVVVTESGQRIFISSLMSNLKHFLTVMAEALPREKYIDALDRFAKALGK</sequence>
<dbReference type="OrthoDB" id="6240855at2"/>
<keyword evidence="1" id="KW-0472">Membrane</keyword>
<accession>A0A1Y6ENW7</accession>
<gene>
    <name evidence="2" type="ORF">SAMN06297229_1005</name>
</gene>
<evidence type="ECO:0000256" key="1">
    <source>
        <dbReference type="SAM" id="Phobius"/>
    </source>
</evidence>
<evidence type="ECO:0000313" key="3">
    <source>
        <dbReference type="Proteomes" id="UP000194450"/>
    </source>
</evidence>
<dbReference type="AlphaFoldDB" id="A0A1Y6ENW7"/>
<keyword evidence="1" id="KW-1133">Transmembrane helix</keyword>
<keyword evidence="3" id="KW-1185">Reference proteome</keyword>
<organism evidence="2 3">
    <name type="scientific">Pseudidiomarina planktonica</name>
    <dbReference type="NCBI Taxonomy" id="1323738"/>
    <lineage>
        <taxon>Bacteria</taxon>
        <taxon>Pseudomonadati</taxon>
        <taxon>Pseudomonadota</taxon>
        <taxon>Gammaproteobacteria</taxon>
        <taxon>Alteromonadales</taxon>
        <taxon>Idiomarinaceae</taxon>
        <taxon>Pseudidiomarina</taxon>
    </lineage>
</organism>
<dbReference type="EMBL" id="FXWH01000001">
    <property type="protein sequence ID" value="SMQ64344.1"/>
    <property type="molecule type" value="Genomic_DNA"/>
</dbReference>
<keyword evidence="1" id="KW-0812">Transmembrane</keyword>
<dbReference type="RefSeq" id="WP_086434126.1">
    <property type="nucleotide sequence ID" value="NZ_FXWH01000001.1"/>
</dbReference>
<proteinExistence type="predicted"/>
<feature type="transmembrane region" description="Helical" evidence="1">
    <location>
        <begin position="36"/>
        <end position="57"/>
    </location>
</feature>
<evidence type="ECO:0000313" key="2">
    <source>
        <dbReference type="EMBL" id="SMQ64344.1"/>
    </source>
</evidence>
<name>A0A1Y6ENW7_9GAMM</name>
<dbReference type="Proteomes" id="UP000194450">
    <property type="component" value="Unassembled WGS sequence"/>
</dbReference>
<reference evidence="3" key="1">
    <citation type="submission" date="2017-04" db="EMBL/GenBank/DDBJ databases">
        <authorList>
            <person name="Varghese N."/>
            <person name="Submissions S."/>
        </authorList>
    </citation>
    <scope>NUCLEOTIDE SEQUENCE [LARGE SCALE GENOMIC DNA]</scope>
</reference>
<protein>
    <submittedName>
        <fullName evidence="2">Uncharacterized protein</fullName>
    </submittedName>
</protein>